<dbReference type="PANTHER" id="PTHR35566:SF1">
    <property type="entry name" value="TYPE VI SECRETION SYSTEM BASEPLATE COMPONENT TSSK1"/>
    <property type="match status" value="1"/>
</dbReference>
<evidence type="ECO:0000313" key="2">
    <source>
        <dbReference type="Proteomes" id="UP001156601"/>
    </source>
</evidence>
<dbReference type="Pfam" id="PF05936">
    <property type="entry name" value="T6SS_VasE"/>
    <property type="match status" value="1"/>
</dbReference>
<evidence type="ECO:0000313" key="1">
    <source>
        <dbReference type="EMBL" id="GLR71903.1"/>
    </source>
</evidence>
<dbReference type="RefSeq" id="WP_284218238.1">
    <property type="nucleotide sequence ID" value="NZ_BSOT01000006.1"/>
</dbReference>
<reference evidence="1" key="2">
    <citation type="submission" date="2023-01" db="EMBL/GenBank/DDBJ databases">
        <title>Draft genome sequence of Agaribacter marinus strain NBRC 110023.</title>
        <authorList>
            <person name="Sun Q."/>
            <person name="Mori K."/>
        </authorList>
    </citation>
    <scope>NUCLEOTIDE SEQUENCE</scope>
    <source>
        <strain evidence="1">NBRC 110023</strain>
    </source>
</reference>
<sequence length="443" mass="49912">MPWEKRVVWSEGMMLQPHHFQQQTRYHEAQLRNVSHLSQPYKWGIYSLDVDKSHLKTGKFCVNACEGILPDGSVFNLPEVDNLPSALDITEDHLDCTLFLAVSIRRHGNTETARDTQIQSRYDVIEHEARDVSGISSTVAPIEVAGFNFSLRTSKDDNNEFSCIPIAHIEDVSINGVITLKEDFIPPCLNVKMSAYVSGVVSELLKLAKHRIQSLASRVSVAGKASTTEVSDFLMLQTLNRHYPMLEYLDAAEHVPPFDLYQQFITLIGDLSTFIHADKLVPTLPVYDHAQPSRMFTSLVAELRQLFSVVLEQNSINIPLQERKFGVRVGTISDKTLFTSASFVLAVTADISADEIRKYFPPQVKIGSVEQIKELVNVQLPGIQLNHLAVAPREMPYQRNYVYFELVQNGEYWNALVESGGIACHIGTNFPNLSMELWAIRSH</sequence>
<dbReference type="EMBL" id="BSOT01000006">
    <property type="protein sequence ID" value="GLR71903.1"/>
    <property type="molecule type" value="Genomic_DNA"/>
</dbReference>
<dbReference type="AlphaFoldDB" id="A0AA37T4I2"/>
<dbReference type="PANTHER" id="PTHR35566">
    <property type="entry name" value="BLR3599 PROTEIN"/>
    <property type="match status" value="1"/>
</dbReference>
<dbReference type="NCBIfam" id="TIGR03353">
    <property type="entry name" value="VI_chp_4"/>
    <property type="match status" value="1"/>
</dbReference>
<dbReference type="Proteomes" id="UP001156601">
    <property type="component" value="Unassembled WGS sequence"/>
</dbReference>
<reference evidence="1" key="1">
    <citation type="journal article" date="2014" name="Int. J. Syst. Evol. Microbiol.">
        <title>Complete genome sequence of Corynebacterium casei LMG S-19264T (=DSM 44701T), isolated from a smear-ripened cheese.</title>
        <authorList>
            <consortium name="US DOE Joint Genome Institute (JGI-PGF)"/>
            <person name="Walter F."/>
            <person name="Albersmeier A."/>
            <person name="Kalinowski J."/>
            <person name="Ruckert C."/>
        </authorList>
    </citation>
    <scope>NUCLEOTIDE SEQUENCE</scope>
    <source>
        <strain evidence="1">NBRC 110023</strain>
    </source>
</reference>
<comment type="caution">
    <text evidence="1">The sequence shown here is derived from an EMBL/GenBank/DDBJ whole genome shotgun (WGS) entry which is preliminary data.</text>
</comment>
<organism evidence="1 2">
    <name type="scientific">Agaribacter marinus</name>
    <dbReference type="NCBI Taxonomy" id="1431249"/>
    <lineage>
        <taxon>Bacteria</taxon>
        <taxon>Pseudomonadati</taxon>
        <taxon>Pseudomonadota</taxon>
        <taxon>Gammaproteobacteria</taxon>
        <taxon>Alteromonadales</taxon>
        <taxon>Alteromonadaceae</taxon>
        <taxon>Agaribacter</taxon>
    </lineage>
</organism>
<proteinExistence type="predicted"/>
<accession>A0AA37T4I2</accession>
<keyword evidence="2" id="KW-1185">Reference proteome</keyword>
<protein>
    <submittedName>
        <fullName evidence="1">Type VI secretion protein</fullName>
    </submittedName>
</protein>
<name>A0AA37T4I2_9ALTE</name>
<gene>
    <name evidence="1" type="primary">impJ</name>
    <name evidence="1" type="ORF">GCM10007852_28110</name>
</gene>
<dbReference type="InterPro" id="IPR010263">
    <property type="entry name" value="T6SS_TssK"/>
</dbReference>